<dbReference type="EMBL" id="CP000667">
    <property type="protein sequence ID" value="ABP53632.1"/>
    <property type="molecule type" value="Genomic_DNA"/>
</dbReference>
<dbReference type="Gene3D" id="3.60.15.10">
    <property type="entry name" value="Ribonuclease Z/Hydroxyacylglutathione hydrolase-like"/>
    <property type="match status" value="1"/>
</dbReference>
<protein>
    <submittedName>
        <fullName evidence="2">Beta-lactamase domain protein</fullName>
    </submittedName>
</protein>
<dbReference type="PANTHER" id="PTHR42951:SF17">
    <property type="entry name" value="METALLO-BETA-LACTAMASE DOMAIN-CONTAINING PROTEIN"/>
    <property type="match status" value="1"/>
</dbReference>
<sequence>MNRRRGTQRDDLVTVDLLQSTAYAVRAARTVLVDTGPAGQERTLLRRLARAGVDPDEISLIVLTHCHPDHAGGAAQLRRQLRVPVAVHAAELDWAATGTSVLYHAQRPFGHLLRRILRPSFPAFTPDIVLDHGTRLDEHGAPLTVLHTPGHTPGSVTLLHRPDGKAFVGDLLAGGMLRRDRPGLPFLAEDPDQVRRSVQDLLDRTPSRLLFGHGKPASARSVLRRFGPAAPDHR</sequence>
<dbReference type="SMART" id="SM00849">
    <property type="entry name" value="Lactamase_B"/>
    <property type="match status" value="1"/>
</dbReference>
<accession>A4X432</accession>
<reference evidence="3" key="1">
    <citation type="journal article" date="2007" name="Proc. Natl. Acad. Sci. U.S.A.">
        <title>Genome sequencing reveals complex secondary metabolome in the marine actinomycete Salinispora tropica.</title>
        <authorList>
            <person name="Udwary D.W."/>
            <person name="Zeigler L."/>
            <person name="Asolkar R.N."/>
            <person name="Singan V."/>
            <person name="Lapidus A."/>
            <person name="Fenical W."/>
            <person name="Jensen P.R."/>
            <person name="Moore B.S."/>
        </authorList>
    </citation>
    <scope>NUCLEOTIDE SEQUENCE [LARGE SCALE GENOMIC DNA]</scope>
    <source>
        <strain evidence="3">ATCC BAA-916 / DSM 44818 / CNB-440</strain>
    </source>
</reference>
<dbReference type="InterPro" id="IPR050855">
    <property type="entry name" value="NDM-1-like"/>
</dbReference>
<proteinExistence type="predicted"/>
<evidence type="ECO:0000313" key="3">
    <source>
        <dbReference type="Proteomes" id="UP000000235"/>
    </source>
</evidence>
<dbReference type="Proteomes" id="UP000000235">
    <property type="component" value="Chromosome"/>
</dbReference>
<dbReference type="SUPFAM" id="SSF56281">
    <property type="entry name" value="Metallo-hydrolase/oxidoreductase"/>
    <property type="match status" value="1"/>
</dbReference>
<dbReference type="HOGENOM" id="CLU_030571_2_2_11"/>
<dbReference type="PANTHER" id="PTHR42951">
    <property type="entry name" value="METALLO-BETA-LACTAMASE DOMAIN-CONTAINING"/>
    <property type="match status" value="1"/>
</dbReference>
<dbReference type="InterPro" id="IPR036866">
    <property type="entry name" value="RibonucZ/Hydroxyglut_hydro"/>
</dbReference>
<organism evidence="2 3">
    <name type="scientific">Salinispora tropica (strain ATCC BAA-916 / DSM 44818 / JCM 13857 / NBRC 105044 / CNB-440)</name>
    <dbReference type="NCBI Taxonomy" id="369723"/>
    <lineage>
        <taxon>Bacteria</taxon>
        <taxon>Bacillati</taxon>
        <taxon>Actinomycetota</taxon>
        <taxon>Actinomycetes</taxon>
        <taxon>Micromonosporales</taxon>
        <taxon>Micromonosporaceae</taxon>
        <taxon>Salinispora</taxon>
    </lineage>
</organism>
<evidence type="ECO:0000313" key="2">
    <source>
        <dbReference type="EMBL" id="ABP53632.1"/>
    </source>
</evidence>
<dbReference type="AlphaFoldDB" id="A4X432"/>
<dbReference type="PATRIC" id="fig|369723.5.peg.1184"/>
<dbReference type="KEGG" id="stp:Strop_1162"/>
<dbReference type="Pfam" id="PF00753">
    <property type="entry name" value="Lactamase_B"/>
    <property type="match status" value="1"/>
</dbReference>
<dbReference type="CDD" id="cd07721">
    <property type="entry name" value="yflN-like_MBL-fold"/>
    <property type="match status" value="1"/>
</dbReference>
<dbReference type="eggNOG" id="COG0491">
    <property type="taxonomic scope" value="Bacteria"/>
</dbReference>
<dbReference type="STRING" id="369723.Strop_1162"/>
<evidence type="ECO:0000259" key="1">
    <source>
        <dbReference type="SMART" id="SM00849"/>
    </source>
</evidence>
<gene>
    <name evidence="2" type="ordered locus">Strop_1162</name>
</gene>
<keyword evidence="3" id="KW-1185">Reference proteome</keyword>
<dbReference type="InterPro" id="IPR001279">
    <property type="entry name" value="Metallo-B-lactamas"/>
</dbReference>
<feature type="domain" description="Metallo-beta-lactamase" evidence="1">
    <location>
        <begin position="19"/>
        <end position="213"/>
    </location>
</feature>
<dbReference type="RefSeq" id="WP_011905064.1">
    <property type="nucleotide sequence ID" value="NC_009380.1"/>
</dbReference>
<name>A4X432_SALTO</name>